<name>A0A0B6Z7X2_9EUPU</name>
<dbReference type="AlphaFoldDB" id="A0A0B6Z7X2"/>
<dbReference type="EMBL" id="HACG01017166">
    <property type="protein sequence ID" value="CEK64031.1"/>
    <property type="molecule type" value="Transcribed_RNA"/>
</dbReference>
<reference evidence="2" key="1">
    <citation type="submission" date="2014-12" db="EMBL/GenBank/DDBJ databases">
        <title>Insight into the proteome of Arion vulgaris.</title>
        <authorList>
            <person name="Aradska J."/>
            <person name="Bulat T."/>
            <person name="Smidak R."/>
            <person name="Sarate P."/>
            <person name="Gangsoo J."/>
            <person name="Sialana F."/>
            <person name="Bilban M."/>
            <person name="Lubec G."/>
        </authorList>
    </citation>
    <scope>NUCLEOTIDE SEQUENCE</scope>
    <source>
        <tissue evidence="2">Skin</tissue>
    </source>
</reference>
<evidence type="ECO:0000313" key="2">
    <source>
        <dbReference type="EMBL" id="CEK64031.1"/>
    </source>
</evidence>
<accession>A0A0B6Z7X2</accession>
<proteinExistence type="predicted"/>
<feature type="compositionally biased region" description="Low complexity" evidence="1">
    <location>
        <begin position="17"/>
        <end position="27"/>
    </location>
</feature>
<evidence type="ECO:0000256" key="1">
    <source>
        <dbReference type="SAM" id="MobiDB-lite"/>
    </source>
</evidence>
<sequence length="66" mass="7019">TSPRRGSTAAAAVNHRSSSPQSSSSSSGKTPTLLISRHLPATHKRATALRILPKENKFLPTKVTKV</sequence>
<feature type="region of interest" description="Disordered" evidence="1">
    <location>
        <begin position="1"/>
        <end position="32"/>
    </location>
</feature>
<gene>
    <name evidence="2" type="primary">ORF50425</name>
</gene>
<protein>
    <submittedName>
        <fullName evidence="2">Uncharacterized protein</fullName>
    </submittedName>
</protein>
<organism evidence="2">
    <name type="scientific">Arion vulgaris</name>
    <dbReference type="NCBI Taxonomy" id="1028688"/>
    <lineage>
        <taxon>Eukaryota</taxon>
        <taxon>Metazoa</taxon>
        <taxon>Spiralia</taxon>
        <taxon>Lophotrochozoa</taxon>
        <taxon>Mollusca</taxon>
        <taxon>Gastropoda</taxon>
        <taxon>Heterobranchia</taxon>
        <taxon>Euthyneura</taxon>
        <taxon>Panpulmonata</taxon>
        <taxon>Eupulmonata</taxon>
        <taxon>Stylommatophora</taxon>
        <taxon>Helicina</taxon>
        <taxon>Arionoidea</taxon>
        <taxon>Arionidae</taxon>
        <taxon>Arion</taxon>
    </lineage>
</organism>
<feature type="non-terminal residue" evidence="2">
    <location>
        <position position="1"/>
    </location>
</feature>